<feature type="domain" description="Glycosyl transferase family 51" evidence="12">
    <location>
        <begin position="43"/>
        <end position="202"/>
    </location>
</feature>
<dbReference type="InterPro" id="IPR036950">
    <property type="entry name" value="PBP_transglycosylase"/>
</dbReference>
<comment type="similarity">
    <text evidence="11">Belongs to the glycosyltransferase 51 family.</text>
</comment>
<dbReference type="RefSeq" id="WP_067558282.1">
    <property type="nucleotide sequence ID" value="NZ_LPXN01000133.1"/>
</dbReference>
<evidence type="ECO:0000256" key="7">
    <source>
        <dbReference type="ARBA" id="ARBA00022984"/>
    </source>
</evidence>
<organism evidence="13 14">
    <name type="scientific">Oceanibaculum pacificum</name>
    <dbReference type="NCBI Taxonomy" id="580166"/>
    <lineage>
        <taxon>Bacteria</taxon>
        <taxon>Pseudomonadati</taxon>
        <taxon>Pseudomonadota</taxon>
        <taxon>Alphaproteobacteria</taxon>
        <taxon>Rhodospirillales</taxon>
        <taxon>Oceanibaculaceae</taxon>
        <taxon>Oceanibaculum</taxon>
    </lineage>
</organism>
<sequence>MLRKILIIAIALTVVLPAALVLLYRVVPPPVTPLMLIRLTEGQGLERDWTPLERIDRQVPQAVIAAEDNLFCEHSGFDWNAMGEVIDELNEGGAPRGASTISMQLAKNLFLWPGRSYVRKAIEAYLTLYVELLLPKRRIMELYLNVAEWGPGIYGAEAASRHHFGKSAATLSSREAALLAVTLPAPLRWSAGKPNGYVAGRAGTIQRRIGQLGPLLNCVRA</sequence>
<keyword evidence="14" id="KW-1185">Reference proteome</keyword>
<dbReference type="GO" id="GO:0016763">
    <property type="term" value="F:pentosyltransferase activity"/>
    <property type="evidence" value="ECO:0007669"/>
    <property type="project" value="InterPro"/>
</dbReference>
<dbReference type="NCBIfam" id="TIGR02070">
    <property type="entry name" value="mono_pep_trsgly"/>
    <property type="match status" value="1"/>
</dbReference>
<dbReference type="GO" id="GO:0009252">
    <property type="term" value="P:peptidoglycan biosynthetic process"/>
    <property type="evidence" value="ECO:0007669"/>
    <property type="project" value="UniProtKB-UniRule"/>
</dbReference>
<comment type="catalytic activity">
    <reaction evidence="11">
        <text>[GlcNAc-(1-&gt;4)-Mur2Ac(oyl-L-Ala-gamma-D-Glu-L-Lys-D-Ala-D-Ala)](n)-di-trans,octa-cis-undecaprenyl diphosphate + beta-D-GlcNAc-(1-&gt;4)-Mur2Ac(oyl-L-Ala-gamma-D-Glu-L-Lys-D-Ala-D-Ala)-di-trans,octa-cis-undecaprenyl diphosphate = [GlcNAc-(1-&gt;4)-Mur2Ac(oyl-L-Ala-gamma-D-Glu-L-Lys-D-Ala-D-Ala)](n+1)-di-trans,octa-cis-undecaprenyl diphosphate + di-trans,octa-cis-undecaprenyl diphosphate + H(+)</text>
        <dbReference type="Rhea" id="RHEA:23708"/>
        <dbReference type="Rhea" id="RHEA-COMP:9602"/>
        <dbReference type="Rhea" id="RHEA-COMP:9603"/>
        <dbReference type="ChEBI" id="CHEBI:15378"/>
        <dbReference type="ChEBI" id="CHEBI:58405"/>
        <dbReference type="ChEBI" id="CHEBI:60033"/>
        <dbReference type="ChEBI" id="CHEBI:78435"/>
        <dbReference type="EC" id="2.4.99.28"/>
    </reaction>
</comment>
<name>A0A154VUG2_9PROT</name>
<keyword evidence="4 11" id="KW-0808">Transferase</keyword>
<dbReference type="GO" id="GO:0009274">
    <property type="term" value="C:peptidoglycan-based cell wall"/>
    <property type="evidence" value="ECO:0007669"/>
    <property type="project" value="InterPro"/>
</dbReference>
<dbReference type="GO" id="GO:0071555">
    <property type="term" value="P:cell wall organization"/>
    <property type="evidence" value="ECO:0007669"/>
    <property type="project" value="UniProtKB-KW"/>
</dbReference>
<dbReference type="PANTHER" id="PTHR30400">
    <property type="entry name" value="MONOFUNCTIONAL BIOSYNTHETIC PEPTIDOGLYCAN TRANSGLYCOSYLASE"/>
    <property type="match status" value="1"/>
</dbReference>
<evidence type="ECO:0000256" key="3">
    <source>
        <dbReference type="ARBA" id="ARBA00022676"/>
    </source>
</evidence>
<evidence type="ECO:0000256" key="1">
    <source>
        <dbReference type="ARBA" id="ARBA00022475"/>
    </source>
</evidence>
<keyword evidence="8 11" id="KW-1133">Transmembrane helix</keyword>
<evidence type="ECO:0000256" key="2">
    <source>
        <dbReference type="ARBA" id="ARBA00022519"/>
    </source>
</evidence>
<dbReference type="InterPro" id="IPR023346">
    <property type="entry name" value="Lysozyme-like_dom_sf"/>
</dbReference>
<dbReference type="UniPathway" id="UPA00219"/>
<dbReference type="SUPFAM" id="SSF53955">
    <property type="entry name" value="Lysozyme-like"/>
    <property type="match status" value="1"/>
</dbReference>
<dbReference type="Pfam" id="PF00912">
    <property type="entry name" value="Transgly"/>
    <property type="match status" value="1"/>
</dbReference>
<reference evidence="13 14" key="1">
    <citation type="submission" date="2015-12" db="EMBL/GenBank/DDBJ databases">
        <title>Genome sequence of Oceanibaculum pacificum MCCC 1A02656.</title>
        <authorList>
            <person name="Lu L."/>
            <person name="Lai Q."/>
            <person name="Shao Z."/>
            <person name="Qian P."/>
        </authorList>
    </citation>
    <scope>NUCLEOTIDE SEQUENCE [LARGE SCALE GENOMIC DNA]</scope>
    <source>
        <strain evidence="13 14">MCCC 1A02656</strain>
    </source>
</reference>
<accession>A0A154VUG2</accession>
<dbReference type="AlphaFoldDB" id="A0A154VUG2"/>
<keyword evidence="9 11" id="KW-0472">Membrane</keyword>
<comment type="caution">
    <text evidence="13">The sequence shown here is derived from an EMBL/GenBank/DDBJ whole genome shotgun (WGS) entry which is preliminary data.</text>
</comment>
<dbReference type="InterPro" id="IPR001264">
    <property type="entry name" value="Glyco_trans_51"/>
</dbReference>
<evidence type="ECO:0000313" key="13">
    <source>
        <dbReference type="EMBL" id="KZD04906.1"/>
    </source>
</evidence>
<keyword evidence="5 11" id="KW-0812">Transmembrane</keyword>
<keyword evidence="2 11" id="KW-0997">Cell inner membrane</keyword>
<dbReference type="OrthoDB" id="9766909at2"/>
<evidence type="ECO:0000313" key="14">
    <source>
        <dbReference type="Proteomes" id="UP000076400"/>
    </source>
</evidence>
<dbReference type="InterPro" id="IPR011812">
    <property type="entry name" value="Pep_trsgly"/>
</dbReference>
<keyword evidence="10 11" id="KW-0961">Cell wall biogenesis/degradation</keyword>
<dbReference type="HAMAP" id="MF_00766">
    <property type="entry name" value="PGT_MtgA"/>
    <property type="match status" value="1"/>
</dbReference>
<evidence type="ECO:0000256" key="8">
    <source>
        <dbReference type="ARBA" id="ARBA00022989"/>
    </source>
</evidence>
<dbReference type="GO" id="GO:0008360">
    <property type="term" value="P:regulation of cell shape"/>
    <property type="evidence" value="ECO:0007669"/>
    <property type="project" value="UniProtKB-KW"/>
</dbReference>
<dbReference type="GO" id="GO:0005886">
    <property type="term" value="C:plasma membrane"/>
    <property type="evidence" value="ECO:0007669"/>
    <property type="project" value="UniProtKB-SubCell"/>
</dbReference>
<evidence type="ECO:0000256" key="9">
    <source>
        <dbReference type="ARBA" id="ARBA00023136"/>
    </source>
</evidence>
<evidence type="ECO:0000259" key="12">
    <source>
        <dbReference type="Pfam" id="PF00912"/>
    </source>
</evidence>
<keyword evidence="7 11" id="KW-0573">Peptidoglycan synthesis</keyword>
<comment type="pathway">
    <text evidence="11">Cell wall biogenesis; peptidoglycan biosynthesis.</text>
</comment>
<keyword evidence="6 11" id="KW-0133">Cell shape</keyword>
<dbReference type="EMBL" id="LPXN01000133">
    <property type="protein sequence ID" value="KZD04906.1"/>
    <property type="molecule type" value="Genomic_DNA"/>
</dbReference>
<dbReference type="STRING" id="580166.AUP43_11925"/>
<evidence type="ECO:0000256" key="5">
    <source>
        <dbReference type="ARBA" id="ARBA00022692"/>
    </source>
</evidence>
<dbReference type="Proteomes" id="UP000076400">
    <property type="component" value="Unassembled WGS sequence"/>
</dbReference>
<gene>
    <name evidence="11" type="primary">mtgA</name>
    <name evidence="13" type="ORF">AUP43_11925</name>
</gene>
<dbReference type="EC" id="2.4.99.28" evidence="11"/>
<proteinExistence type="inferred from homology"/>
<evidence type="ECO:0000256" key="11">
    <source>
        <dbReference type="HAMAP-Rule" id="MF_00766"/>
    </source>
</evidence>
<dbReference type="GO" id="GO:0008955">
    <property type="term" value="F:peptidoglycan glycosyltransferase activity"/>
    <property type="evidence" value="ECO:0007669"/>
    <property type="project" value="UniProtKB-UniRule"/>
</dbReference>
<evidence type="ECO:0000256" key="4">
    <source>
        <dbReference type="ARBA" id="ARBA00022679"/>
    </source>
</evidence>
<protein>
    <recommendedName>
        <fullName evidence="11">Biosynthetic peptidoglycan transglycosylase</fullName>
        <ecNumber evidence="11">2.4.99.28</ecNumber>
    </recommendedName>
    <alternativeName>
        <fullName evidence="11">Glycan polymerase</fullName>
    </alternativeName>
    <alternativeName>
        <fullName evidence="11">Peptidoglycan glycosyltransferase MtgA</fullName>
        <shortName evidence="11">PGT</shortName>
    </alternativeName>
</protein>
<comment type="function">
    <text evidence="11">Peptidoglycan polymerase that catalyzes glycan chain elongation from lipid-linked precursors.</text>
</comment>
<keyword evidence="3 11" id="KW-0328">Glycosyltransferase</keyword>
<dbReference type="Gene3D" id="1.10.3810.10">
    <property type="entry name" value="Biosynthetic peptidoglycan transglycosylase-like"/>
    <property type="match status" value="1"/>
</dbReference>
<evidence type="ECO:0000256" key="10">
    <source>
        <dbReference type="ARBA" id="ARBA00023316"/>
    </source>
</evidence>
<evidence type="ECO:0000256" key="6">
    <source>
        <dbReference type="ARBA" id="ARBA00022960"/>
    </source>
</evidence>
<dbReference type="PANTHER" id="PTHR30400:SF0">
    <property type="entry name" value="BIOSYNTHETIC PEPTIDOGLYCAN TRANSGLYCOSYLASE"/>
    <property type="match status" value="1"/>
</dbReference>
<comment type="subcellular location">
    <subcellularLocation>
        <location evidence="11">Cell inner membrane</location>
        <topology evidence="11">Single-pass membrane protein</topology>
    </subcellularLocation>
</comment>
<keyword evidence="1 11" id="KW-1003">Cell membrane</keyword>